<evidence type="ECO:0000313" key="2">
    <source>
        <dbReference type="EMBL" id="KUI66873.1"/>
    </source>
</evidence>
<dbReference type="PANTHER" id="PTHR42791:SF16">
    <property type="entry name" value="N-ACETYLTRANSFERASE DOMAIN-CONTAINING PROTEIN"/>
    <property type="match status" value="1"/>
</dbReference>
<dbReference type="Gene3D" id="3.40.630.30">
    <property type="match status" value="1"/>
</dbReference>
<dbReference type="SUPFAM" id="SSF55729">
    <property type="entry name" value="Acyl-CoA N-acyltransferases (Nat)"/>
    <property type="match status" value="1"/>
</dbReference>
<evidence type="ECO:0000259" key="1">
    <source>
        <dbReference type="PROSITE" id="PS51186"/>
    </source>
</evidence>
<dbReference type="CDD" id="cd04301">
    <property type="entry name" value="NAT_SF"/>
    <property type="match status" value="1"/>
</dbReference>
<dbReference type="PANTHER" id="PTHR42791">
    <property type="entry name" value="GNAT FAMILY ACETYLTRANSFERASE"/>
    <property type="match status" value="1"/>
</dbReference>
<protein>
    <submittedName>
        <fullName evidence="2">N-acetyltransferase YvbK</fullName>
    </submittedName>
</protein>
<evidence type="ECO:0000313" key="3">
    <source>
        <dbReference type="Proteomes" id="UP000078559"/>
    </source>
</evidence>
<reference evidence="2" key="1">
    <citation type="submission" date="2014-12" db="EMBL/GenBank/DDBJ databases">
        <title>Genome Sequence of Valsa Canker Pathogens Uncovers a Specific Adaption of Colonization on Woody Bark.</title>
        <authorList>
            <person name="Yin Z."/>
            <person name="Liu H."/>
            <person name="Gao X."/>
            <person name="Li Z."/>
            <person name="Song N."/>
            <person name="Ke X."/>
            <person name="Dai Q."/>
            <person name="Wu Y."/>
            <person name="Sun Y."/>
            <person name="Xu J.-R."/>
            <person name="Kang Z.K."/>
            <person name="Wang L."/>
            <person name="Huang L."/>
        </authorList>
    </citation>
    <scope>NUCLEOTIDE SEQUENCE [LARGE SCALE GENOMIC DNA]</scope>
    <source>
        <strain evidence="2">03-8</strain>
    </source>
</reference>
<dbReference type="PROSITE" id="PS51186">
    <property type="entry name" value="GNAT"/>
    <property type="match status" value="1"/>
</dbReference>
<name>A0A194VSG8_CYTMA</name>
<dbReference type="GO" id="GO:0016747">
    <property type="term" value="F:acyltransferase activity, transferring groups other than amino-acyl groups"/>
    <property type="evidence" value="ECO:0007669"/>
    <property type="project" value="InterPro"/>
</dbReference>
<sequence length="251" mass="28958">MPALPKHRDGDAYPKLRDASFGELPAVAHLMSLAFWDDALCGQRIHPHREDHPDDVDLYWLRRARVHFWDWRWRWIVAVDRDGDGREVIVGIAQWSRFGKGGKELELRWFDPRNLLRPFFQIAMKIHALIWPNRASDPVDEDILERAYPYFAQAWAGDRAESWFLQNLAVHPAYQGRGIGRMLVRWGLDRARGEGAYASVIAARGKDPFYRKCGFDIQDGNWGMGGDGNPLRGFEGGNMHWKAPDEHVSVK</sequence>
<dbReference type="InterPro" id="IPR000182">
    <property type="entry name" value="GNAT_dom"/>
</dbReference>
<dbReference type="EMBL" id="CM003099">
    <property type="protein sequence ID" value="KUI66873.1"/>
    <property type="molecule type" value="Genomic_DNA"/>
</dbReference>
<keyword evidence="3" id="KW-1185">Reference proteome</keyword>
<accession>A0A194VSG8</accession>
<feature type="domain" description="N-acetyltransferase" evidence="1">
    <location>
        <begin position="105"/>
        <end position="244"/>
    </location>
</feature>
<proteinExistence type="predicted"/>
<dbReference type="InterPro" id="IPR052523">
    <property type="entry name" value="Trichothecene_AcTrans"/>
</dbReference>
<organism evidence="2 3">
    <name type="scientific">Cytospora mali</name>
    <name type="common">Apple Valsa canker fungus</name>
    <name type="synonym">Valsa mali</name>
    <dbReference type="NCBI Taxonomy" id="578113"/>
    <lineage>
        <taxon>Eukaryota</taxon>
        <taxon>Fungi</taxon>
        <taxon>Dikarya</taxon>
        <taxon>Ascomycota</taxon>
        <taxon>Pezizomycotina</taxon>
        <taxon>Sordariomycetes</taxon>
        <taxon>Sordariomycetidae</taxon>
        <taxon>Diaporthales</taxon>
        <taxon>Cytosporaceae</taxon>
        <taxon>Cytospora</taxon>
    </lineage>
</organism>
<dbReference type="Proteomes" id="UP000078559">
    <property type="component" value="Chromosome 2"/>
</dbReference>
<gene>
    <name evidence="2" type="ORF">VM1G_01965</name>
</gene>
<dbReference type="InterPro" id="IPR016181">
    <property type="entry name" value="Acyl_CoA_acyltransferase"/>
</dbReference>
<dbReference type="Pfam" id="PF13508">
    <property type="entry name" value="Acetyltransf_7"/>
    <property type="match status" value="1"/>
</dbReference>
<dbReference type="OrthoDB" id="2115692at2759"/>
<dbReference type="AlphaFoldDB" id="A0A194VSG8"/>